<dbReference type="RefSeq" id="WP_162390953.1">
    <property type="nucleotide sequence ID" value="NZ_CP045997.1"/>
</dbReference>
<reference evidence="8 9" key="1">
    <citation type="submission" date="2019-11" db="EMBL/GenBank/DDBJ databases">
        <title>Spirosoma endbachense sp. nov., isolated from a natural salt meadow.</title>
        <authorList>
            <person name="Rojas J."/>
            <person name="Ambika Manirajan B."/>
            <person name="Ratering S."/>
            <person name="Suarez C."/>
            <person name="Geissler-Plaum R."/>
            <person name="Schnell S."/>
        </authorList>
    </citation>
    <scope>NUCLEOTIDE SEQUENCE [LARGE SCALE GENOMIC DNA]</scope>
    <source>
        <strain evidence="8 9">I-24</strain>
    </source>
</reference>
<feature type="domain" description="RagB/SusD" evidence="6">
    <location>
        <begin position="430"/>
        <end position="557"/>
    </location>
</feature>
<gene>
    <name evidence="8" type="ORF">GJR95_38530</name>
</gene>
<dbReference type="SUPFAM" id="SSF48452">
    <property type="entry name" value="TPR-like"/>
    <property type="match status" value="1"/>
</dbReference>
<dbReference type="InterPro" id="IPR012944">
    <property type="entry name" value="SusD_RagB_dom"/>
</dbReference>
<evidence type="ECO:0000256" key="2">
    <source>
        <dbReference type="ARBA" id="ARBA00006275"/>
    </source>
</evidence>
<keyword evidence="9" id="KW-1185">Reference proteome</keyword>
<proteinExistence type="inferred from homology"/>
<evidence type="ECO:0000256" key="4">
    <source>
        <dbReference type="ARBA" id="ARBA00023136"/>
    </source>
</evidence>
<name>A0A6P1W533_9BACT</name>
<dbReference type="PROSITE" id="PS51257">
    <property type="entry name" value="PROKAR_LIPOPROTEIN"/>
    <property type="match status" value="1"/>
</dbReference>
<keyword evidence="3" id="KW-0732">Signal</keyword>
<dbReference type="EMBL" id="CP045997">
    <property type="protein sequence ID" value="QHW00562.1"/>
    <property type="molecule type" value="Genomic_DNA"/>
</dbReference>
<keyword evidence="4" id="KW-0472">Membrane</keyword>
<evidence type="ECO:0000256" key="1">
    <source>
        <dbReference type="ARBA" id="ARBA00004442"/>
    </source>
</evidence>
<dbReference type="GO" id="GO:0009279">
    <property type="term" value="C:cell outer membrane"/>
    <property type="evidence" value="ECO:0007669"/>
    <property type="project" value="UniProtKB-SubCell"/>
</dbReference>
<evidence type="ECO:0000259" key="7">
    <source>
        <dbReference type="Pfam" id="PF14322"/>
    </source>
</evidence>
<comment type="subcellular location">
    <subcellularLocation>
        <location evidence="1">Cell outer membrane</location>
    </subcellularLocation>
</comment>
<keyword evidence="5" id="KW-0998">Cell outer membrane</keyword>
<dbReference type="Pfam" id="PF07980">
    <property type="entry name" value="SusD_RagB"/>
    <property type="match status" value="1"/>
</dbReference>
<sequence>MKLFRQSSLTYWFGRKQLWIVLLLAFTACKDNFLTEKPLASLSSDNVLNSKSGFENYITALHNAAREELTKFDYLTWYMNLQIGTDIACNGENATPNFRNWNTFLTPVTACVERYWDWAYADMLVRANTIILYAEKPETQTIWANEAEKNAVIAEARFFRAYTHNFLANLYGGVPVITSVYTGPKTDFIRNTRQEVYESAKADLEFASQWLPASVEKAKEGRIVKAAADHLLTEVYISLGQHDKAIESASRVINSGLYKLMTTRFGNQKDKPGDVYSDLFKTGNQNRSSGNQETIYVWQFEDVTPGGNGSNAGGNPSLRNWSPFYVNVRDPDGKPGMVVVDSLGRGVGIVRPTTYFLYNLWKDNWDNDIRNSPHNIRRTYIYNNPASAWFGKVVEKAHYAKLDTFQLIYPTLRKIEGNISWLGGTSLFSKGFTSSDFIVYRLAETYLLRAEAYMRKGELQKAADDINVVRARANAKPVLASNVTLDYILDERARELITEEPRHRTLVRTGKLVERVRKYNMRDDARATIQDKHAFWPIPQKAIDANFSTKLEQNPGY</sequence>
<comment type="similarity">
    <text evidence="2">Belongs to the SusD family.</text>
</comment>
<dbReference type="InterPro" id="IPR033985">
    <property type="entry name" value="SusD-like_N"/>
</dbReference>
<evidence type="ECO:0000313" key="8">
    <source>
        <dbReference type="EMBL" id="QHW00562.1"/>
    </source>
</evidence>
<evidence type="ECO:0000256" key="3">
    <source>
        <dbReference type="ARBA" id="ARBA00022729"/>
    </source>
</evidence>
<accession>A0A6P1W533</accession>
<feature type="domain" description="SusD-like N-terminal" evidence="7">
    <location>
        <begin position="33"/>
        <end position="236"/>
    </location>
</feature>
<dbReference type="Pfam" id="PF14322">
    <property type="entry name" value="SusD-like_3"/>
    <property type="match status" value="1"/>
</dbReference>
<dbReference type="KEGG" id="senf:GJR95_38530"/>
<dbReference type="InterPro" id="IPR011990">
    <property type="entry name" value="TPR-like_helical_dom_sf"/>
</dbReference>
<dbReference type="AlphaFoldDB" id="A0A6P1W533"/>
<evidence type="ECO:0000256" key="5">
    <source>
        <dbReference type="ARBA" id="ARBA00023237"/>
    </source>
</evidence>
<evidence type="ECO:0000259" key="6">
    <source>
        <dbReference type="Pfam" id="PF07980"/>
    </source>
</evidence>
<organism evidence="8 9">
    <name type="scientific">Spirosoma endbachense</name>
    <dbReference type="NCBI Taxonomy" id="2666025"/>
    <lineage>
        <taxon>Bacteria</taxon>
        <taxon>Pseudomonadati</taxon>
        <taxon>Bacteroidota</taxon>
        <taxon>Cytophagia</taxon>
        <taxon>Cytophagales</taxon>
        <taxon>Cytophagaceae</taxon>
        <taxon>Spirosoma</taxon>
    </lineage>
</organism>
<protein>
    <submittedName>
        <fullName evidence="8">RagB/SusD family nutrient uptake outer membrane protein</fullName>
    </submittedName>
</protein>
<dbReference type="Proteomes" id="UP000464577">
    <property type="component" value="Chromosome"/>
</dbReference>
<evidence type="ECO:0000313" key="9">
    <source>
        <dbReference type="Proteomes" id="UP000464577"/>
    </source>
</evidence>
<dbReference type="Gene3D" id="1.25.40.390">
    <property type="match status" value="1"/>
</dbReference>